<reference evidence="6" key="1">
    <citation type="journal article" date="2019" name="Int. J. Syst. Evol. Microbiol.">
        <title>The Global Catalogue of Microorganisms (GCM) 10K type strain sequencing project: providing services to taxonomists for standard genome sequencing and annotation.</title>
        <authorList>
            <consortium name="The Broad Institute Genomics Platform"/>
            <consortium name="The Broad Institute Genome Sequencing Center for Infectious Disease"/>
            <person name="Wu L."/>
            <person name="Ma J."/>
        </authorList>
    </citation>
    <scope>NUCLEOTIDE SEQUENCE [LARGE SCALE GENOMIC DNA]</scope>
    <source>
        <strain evidence="6">JCM 17933</strain>
    </source>
</reference>
<gene>
    <name evidence="5" type="ORF">GCM10023191_050080</name>
</gene>
<evidence type="ECO:0000256" key="2">
    <source>
        <dbReference type="ARBA" id="ARBA00023125"/>
    </source>
</evidence>
<dbReference type="Gene3D" id="1.10.10.60">
    <property type="entry name" value="Homeodomain-like"/>
    <property type="match status" value="2"/>
</dbReference>
<protein>
    <submittedName>
        <fullName evidence="5">AraC family transcriptional regulator</fullName>
    </submittedName>
</protein>
<dbReference type="SUPFAM" id="SSF51215">
    <property type="entry name" value="Regulatory protein AraC"/>
    <property type="match status" value="1"/>
</dbReference>
<dbReference type="Pfam" id="PF12833">
    <property type="entry name" value="HTH_18"/>
    <property type="match status" value="1"/>
</dbReference>
<dbReference type="PANTHER" id="PTHR46796">
    <property type="entry name" value="HTH-TYPE TRANSCRIPTIONAL ACTIVATOR RHAS-RELATED"/>
    <property type="match status" value="1"/>
</dbReference>
<evidence type="ECO:0000259" key="4">
    <source>
        <dbReference type="PROSITE" id="PS01124"/>
    </source>
</evidence>
<dbReference type="InterPro" id="IPR009057">
    <property type="entry name" value="Homeodomain-like_sf"/>
</dbReference>
<dbReference type="InterPro" id="IPR003313">
    <property type="entry name" value="AraC-bd"/>
</dbReference>
<dbReference type="SUPFAM" id="SSF46689">
    <property type="entry name" value="Homeodomain-like"/>
    <property type="match status" value="2"/>
</dbReference>
<dbReference type="Proteomes" id="UP001500503">
    <property type="component" value="Unassembled WGS sequence"/>
</dbReference>
<evidence type="ECO:0000313" key="5">
    <source>
        <dbReference type="EMBL" id="GAA4500923.1"/>
    </source>
</evidence>
<feature type="domain" description="HTH araC/xylS-type" evidence="4">
    <location>
        <begin position="172"/>
        <end position="269"/>
    </location>
</feature>
<evidence type="ECO:0000256" key="1">
    <source>
        <dbReference type="ARBA" id="ARBA00023015"/>
    </source>
</evidence>
<keyword evidence="1" id="KW-0805">Transcription regulation</keyword>
<dbReference type="EMBL" id="BAABHF010000025">
    <property type="protein sequence ID" value="GAA4500923.1"/>
    <property type="molecule type" value="Genomic_DNA"/>
</dbReference>
<dbReference type="InterPro" id="IPR050204">
    <property type="entry name" value="AraC_XylS_family_regulators"/>
</dbReference>
<dbReference type="InterPro" id="IPR037923">
    <property type="entry name" value="HTH-like"/>
</dbReference>
<name>A0ABP8QEM1_9ACTN</name>
<evidence type="ECO:0000256" key="3">
    <source>
        <dbReference type="ARBA" id="ARBA00023163"/>
    </source>
</evidence>
<comment type="caution">
    <text evidence="5">The sequence shown here is derived from an EMBL/GenBank/DDBJ whole genome shotgun (WGS) entry which is preliminary data.</text>
</comment>
<dbReference type="RefSeq" id="WP_345467902.1">
    <property type="nucleotide sequence ID" value="NZ_BAABHF010000025.1"/>
</dbReference>
<proteinExistence type="predicted"/>
<dbReference type="PROSITE" id="PS01124">
    <property type="entry name" value="HTH_ARAC_FAMILY_2"/>
    <property type="match status" value="1"/>
</dbReference>
<organism evidence="5 6">
    <name type="scientific">Actinoallomurus oryzae</name>
    <dbReference type="NCBI Taxonomy" id="502180"/>
    <lineage>
        <taxon>Bacteria</taxon>
        <taxon>Bacillati</taxon>
        <taxon>Actinomycetota</taxon>
        <taxon>Actinomycetes</taxon>
        <taxon>Streptosporangiales</taxon>
        <taxon>Thermomonosporaceae</taxon>
        <taxon>Actinoallomurus</taxon>
    </lineage>
</organism>
<keyword evidence="3" id="KW-0804">Transcription</keyword>
<dbReference type="Pfam" id="PF02311">
    <property type="entry name" value="AraC_binding"/>
    <property type="match status" value="1"/>
</dbReference>
<evidence type="ECO:0000313" key="6">
    <source>
        <dbReference type="Proteomes" id="UP001500503"/>
    </source>
</evidence>
<accession>A0ABP8QEM1</accession>
<sequence>MDREVANYRQHPTEPGVDLLSARYVTHRYTRHAHATYTFGLIESGVEEFEHAGSLLRAAPGQVALLNPEVVHTGQAGVPEGWRYRVLYPAVDVVREVAAELGAPGGMPFFPATVVDDPAAARLFRSVHASAARGDALASSSALRTALAWVLRRHAARPPHADDEGAAPWAVRAARDLLHERLASPPSLDELAAAVGSGPFALLRAFRAAYGLPPHAYLTNLRVQRARALLDAGLRPAEVAARVGFTDQAHLTRHFKRVVGVPPGAYALGRTA</sequence>
<keyword evidence="6" id="KW-1185">Reference proteome</keyword>
<keyword evidence="2" id="KW-0238">DNA-binding</keyword>
<dbReference type="PANTHER" id="PTHR46796:SF2">
    <property type="entry name" value="TRANSCRIPTIONAL REGULATORY PROTEIN"/>
    <property type="match status" value="1"/>
</dbReference>
<dbReference type="InterPro" id="IPR018060">
    <property type="entry name" value="HTH_AraC"/>
</dbReference>
<dbReference type="SMART" id="SM00342">
    <property type="entry name" value="HTH_ARAC"/>
    <property type="match status" value="1"/>
</dbReference>